<proteinExistence type="predicted"/>
<comment type="caution">
    <text evidence="1">The sequence shown here is derived from an EMBL/GenBank/DDBJ whole genome shotgun (WGS) entry which is preliminary data.</text>
</comment>
<dbReference type="Proteomes" id="UP000603640">
    <property type="component" value="Unassembled WGS sequence"/>
</dbReference>
<reference evidence="1" key="1">
    <citation type="submission" date="2020-08" db="EMBL/GenBank/DDBJ databases">
        <title>Pontibacter sp. SD6 16S ribosomal RNA gene Genome sequencing and assembly.</title>
        <authorList>
            <person name="Kang M."/>
        </authorList>
    </citation>
    <scope>NUCLEOTIDE SEQUENCE</scope>
    <source>
        <strain evidence="1">SD6</strain>
    </source>
</reference>
<evidence type="ECO:0000313" key="1">
    <source>
        <dbReference type="EMBL" id="MBC5991316.1"/>
    </source>
</evidence>
<keyword evidence="2" id="KW-1185">Reference proteome</keyword>
<sequence>MMLFDRELVVTTDTVFLRALVKGAVSLFRLQYEKGEPHYFIQKGDEVPVELIYRTTRLENKQQVGFTKVPVYKGMLTVKLADCAEVSKKINGVEFSKNALTHIIQDYNKCIDGNEGEYLAKEEKSGFALAAIGGITYNFLKIKGDADETVNSADLNEIGYTAGASFQFTFPRNHGRYSLLAEVMYKPLKIKGTYKEVNPADKEVYVLTTANYDMDYAGLNILGRVMFGTPSKIRPYINAGLGNNLMLANNSHQLREVHIYSNVTTYENQMSNVRKFEESLILGVGAESKRFASEIRYERGSGFSPVGEIKTIRNAVALKLSYNLFQE</sequence>
<gene>
    <name evidence="1" type="ORF">H8S84_00545</name>
</gene>
<protein>
    <submittedName>
        <fullName evidence="1">PorT family protein</fullName>
    </submittedName>
</protein>
<evidence type="ECO:0000313" key="2">
    <source>
        <dbReference type="Proteomes" id="UP000603640"/>
    </source>
</evidence>
<organism evidence="1 2">
    <name type="scientific">Pontibacter cellulosilyticus</name>
    <dbReference type="NCBI Taxonomy" id="1720253"/>
    <lineage>
        <taxon>Bacteria</taxon>
        <taxon>Pseudomonadati</taxon>
        <taxon>Bacteroidota</taxon>
        <taxon>Cytophagia</taxon>
        <taxon>Cytophagales</taxon>
        <taxon>Hymenobacteraceae</taxon>
        <taxon>Pontibacter</taxon>
    </lineage>
</organism>
<accession>A0A923SI63</accession>
<name>A0A923SI63_9BACT</name>
<dbReference type="AlphaFoldDB" id="A0A923SI63"/>
<dbReference type="EMBL" id="JACRVF010000001">
    <property type="protein sequence ID" value="MBC5991316.1"/>
    <property type="molecule type" value="Genomic_DNA"/>
</dbReference>